<dbReference type="InterPro" id="IPR011010">
    <property type="entry name" value="DNA_brk_join_enz"/>
</dbReference>
<dbReference type="InterPro" id="IPR002104">
    <property type="entry name" value="Integrase_catalytic"/>
</dbReference>
<evidence type="ECO:0000313" key="4">
    <source>
        <dbReference type="Proteomes" id="UP000059074"/>
    </source>
</evidence>
<dbReference type="GO" id="GO:0003677">
    <property type="term" value="F:DNA binding"/>
    <property type="evidence" value="ECO:0007669"/>
    <property type="project" value="InterPro"/>
</dbReference>
<evidence type="ECO:0000313" key="3">
    <source>
        <dbReference type="EMBL" id="KWT64377.1"/>
    </source>
</evidence>
<dbReference type="GO" id="GO:0006310">
    <property type="term" value="P:DNA recombination"/>
    <property type="evidence" value="ECO:0007669"/>
    <property type="project" value="UniProtKB-KW"/>
</dbReference>
<dbReference type="STRING" id="121290.APY04_3269"/>
<accession>A0A120CTA9</accession>
<dbReference type="InterPro" id="IPR013762">
    <property type="entry name" value="Integrase-like_cat_sf"/>
</dbReference>
<dbReference type="EMBL" id="LMTR01000092">
    <property type="protein sequence ID" value="KWT64377.1"/>
    <property type="molecule type" value="Genomic_DNA"/>
</dbReference>
<comment type="caution">
    <text evidence="3">The sequence shown here is derived from an EMBL/GenBank/DDBJ whole genome shotgun (WGS) entry which is preliminary data.</text>
</comment>
<proteinExistence type="predicted"/>
<dbReference type="AlphaFoldDB" id="A0A120CTA9"/>
<dbReference type="Proteomes" id="UP000059074">
    <property type="component" value="Unassembled WGS sequence"/>
</dbReference>
<evidence type="ECO:0000259" key="2">
    <source>
        <dbReference type="PROSITE" id="PS51898"/>
    </source>
</evidence>
<organism evidence="3 4">
    <name type="scientific">Hyphomicrobium sulfonivorans</name>
    <dbReference type="NCBI Taxonomy" id="121290"/>
    <lineage>
        <taxon>Bacteria</taxon>
        <taxon>Pseudomonadati</taxon>
        <taxon>Pseudomonadota</taxon>
        <taxon>Alphaproteobacteria</taxon>
        <taxon>Hyphomicrobiales</taxon>
        <taxon>Hyphomicrobiaceae</taxon>
        <taxon>Hyphomicrobium</taxon>
    </lineage>
</organism>
<name>A0A120CTA9_HYPSL</name>
<dbReference type="PATRIC" id="fig|121290.4.peg.1921"/>
<keyword evidence="4" id="KW-1185">Reference proteome</keyword>
<feature type="domain" description="Tyr recombinase" evidence="2">
    <location>
        <begin position="237"/>
        <end position="412"/>
    </location>
</feature>
<evidence type="ECO:0000256" key="1">
    <source>
        <dbReference type="ARBA" id="ARBA00023172"/>
    </source>
</evidence>
<dbReference type="GO" id="GO:0015074">
    <property type="term" value="P:DNA integration"/>
    <property type="evidence" value="ECO:0007669"/>
    <property type="project" value="InterPro"/>
</dbReference>
<protein>
    <submittedName>
        <fullName evidence="3">Site-specific recombinase, phage integrase family</fullName>
    </submittedName>
</protein>
<keyword evidence="1" id="KW-0233">DNA recombination</keyword>
<reference evidence="3 4" key="1">
    <citation type="submission" date="2015-10" db="EMBL/GenBank/DDBJ databases">
        <title>Transcriptomic analysis of a linuron degrading triple-species bacterial consortium.</title>
        <authorList>
            <person name="Albers P."/>
        </authorList>
    </citation>
    <scope>NUCLEOTIDE SEQUENCE [LARGE SCALE GENOMIC DNA]</scope>
    <source>
        <strain evidence="3 4">WDL6</strain>
    </source>
</reference>
<dbReference type="Gene3D" id="1.10.443.10">
    <property type="entry name" value="Intergrase catalytic core"/>
    <property type="match status" value="1"/>
</dbReference>
<sequence length="427" mass="48823">MPSRYAALDKRGIVRVTTGIRICDDPRAVTAQREVRRLDADLERYWRDLAAGRDPDGLKKSQWAVETAGRYGFPYIELAELNIGPLIDLVKRLLAVEPLVPEQREKVLPALWGHHPKPVDGTLLSDMTNLYEAIHATSLMRKSEEQRHKWRVQRDRALSMFIEIIGGDRRLIDLTADDVDKVRDYWKKRILDGEVAVNTANKNIGRVAAMFREIGEEKKLKLEDLFARSQIKGGEDKKRVPFEVDYVQNVLLADGVMDGLNDEARAIFYVVAELGMRPSEVAGLRRSTILLDHEVPHVNIAEEGRTLKNKNSRRTIPLVGVALEVMKHFPDGFPRYRNRTACLSTTVSKYLRDNGLCPKGGQSFYSLRHTFKDRLRAVDWDEELRDVLMGHATDKEDYGDGHSLKRKQEVLQRMAFKPPYDAGGERR</sequence>
<dbReference type="PROSITE" id="PS51898">
    <property type="entry name" value="TYR_RECOMBINASE"/>
    <property type="match status" value="1"/>
</dbReference>
<dbReference type="SUPFAM" id="SSF56349">
    <property type="entry name" value="DNA breaking-rejoining enzymes"/>
    <property type="match status" value="1"/>
</dbReference>
<gene>
    <name evidence="3" type="ORF">APY04_3269</name>
</gene>